<feature type="transmembrane region" description="Helical" evidence="1">
    <location>
        <begin position="21"/>
        <end position="41"/>
    </location>
</feature>
<dbReference type="Proteomes" id="UP000199592">
    <property type="component" value="Unassembled WGS sequence"/>
</dbReference>
<name>A0A1H2T000_9FLAO</name>
<proteinExistence type="predicted"/>
<sequence>MRFSELPKQPSILVSYWNVGKLLFGALLLFIVETYVYYIFFQRALVSNSLVLIVFWFGSVLFAFTHIFLVLMDIWSRIQNYKRFKDHLFDHGFSPKIADYYKGSKCQRMALSTAAKELGMEDKMQNHFAKSGIKWYHFIPQFMIQDPLFLFRKHFWSRTFLEKYYKPKYQYRIAQKSNTTNVKGYPVKQNL</sequence>
<dbReference type="OrthoDB" id="5471072at2"/>
<dbReference type="AlphaFoldDB" id="A0A1H2T000"/>
<organism evidence="2 3">
    <name type="scientific">Flagellimonas zhangzhouensis</name>
    <dbReference type="NCBI Taxonomy" id="1073328"/>
    <lineage>
        <taxon>Bacteria</taxon>
        <taxon>Pseudomonadati</taxon>
        <taxon>Bacteroidota</taxon>
        <taxon>Flavobacteriia</taxon>
        <taxon>Flavobacteriales</taxon>
        <taxon>Flavobacteriaceae</taxon>
        <taxon>Flagellimonas</taxon>
    </lineage>
</organism>
<evidence type="ECO:0000313" key="2">
    <source>
        <dbReference type="EMBL" id="SDW37306.1"/>
    </source>
</evidence>
<feature type="transmembrane region" description="Helical" evidence="1">
    <location>
        <begin position="53"/>
        <end position="75"/>
    </location>
</feature>
<keyword evidence="1" id="KW-0472">Membrane</keyword>
<evidence type="ECO:0000313" key="3">
    <source>
        <dbReference type="Proteomes" id="UP000199592"/>
    </source>
</evidence>
<protein>
    <submittedName>
        <fullName evidence="2">Uncharacterized protein</fullName>
    </submittedName>
</protein>
<evidence type="ECO:0000256" key="1">
    <source>
        <dbReference type="SAM" id="Phobius"/>
    </source>
</evidence>
<reference evidence="3" key="1">
    <citation type="submission" date="2016-10" db="EMBL/GenBank/DDBJ databases">
        <authorList>
            <person name="Varghese N."/>
            <person name="Submissions S."/>
        </authorList>
    </citation>
    <scope>NUCLEOTIDE SEQUENCE [LARGE SCALE GENOMIC DNA]</scope>
    <source>
        <strain evidence="3">DSM 25030</strain>
    </source>
</reference>
<keyword evidence="1" id="KW-0812">Transmembrane</keyword>
<keyword evidence="3" id="KW-1185">Reference proteome</keyword>
<keyword evidence="1" id="KW-1133">Transmembrane helix</keyword>
<gene>
    <name evidence="2" type="ORF">SAMN04487892_1364</name>
</gene>
<dbReference type="STRING" id="1073328.SAMN05216294_2725"/>
<accession>A0A1H2T000</accession>
<dbReference type="EMBL" id="FNMY01000001">
    <property type="protein sequence ID" value="SDW37306.1"/>
    <property type="molecule type" value="Genomic_DNA"/>
</dbReference>